<dbReference type="Proteomes" id="UP001341840">
    <property type="component" value="Unassembled WGS sequence"/>
</dbReference>
<proteinExistence type="predicted"/>
<organism evidence="1 2">
    <name type="scientific">Stylosanthes scabra</name>
    <dbReference type="NCBI Taxonomy" id="79078"/>
    <lineage>
        <taxon>Eukaryota</taxon>
        <taxon>Viridiplantae</taxon>
        <taxon>Streptophyta</taxon>
        <taxon>Embryophyta</taxon>
        <taxon>Tracheophyta</taxon>
        <taxon>Spermatophyta</taxon>
        <taxon>Magnoliopsida</taxon>
        <taxon>eudicotyledons</taxon>
        <taxon>Gunneridae</taxon>
        <taxon>Pentapetalae</taxon>
        <taxon>rosids</taxon>
        <taxon>fabids</taxon>
        <taxon>Fabales</taxon>
        <taxon>Fabaceae</taxon>
        <taxon>Papilionoideae</taxon>
        <taxon>50 kb inversion clade</taxon>
        <taxon>dalbergioids sensu lato</taxon>
        <taxon>Dalbergieae</taxon>
        <taxon>Pterocarpus clade</taxon>
        <taxon>Stylosanthes</taxon>
    </lineage>
</organism>
<keyword evidence="2" id="KW-1185">Reference proteome</keyword>
<dbReference type="EMBL" id="JASCZI010151151">
    <property type="protein sequence ID" value="MED6170253.1"/>
    <property type="molecule type" value="Genomic_DNA"/>
</dbReference>
<comment type="caution">
    <text evidence="1">The sequence shown here is derived from an EMBL/GenBank/DDBJ whole genome shotgun (WGS) entry which is preliminary data.</text>
</comment>
<name>A0ABU6VE89_9FABA</name>
<accession>A0ABU6VE89</accession>
<protein>
    <submittedName>
        <fullName evidence="1">Uncharacterized protein</fullName>
    </submittedName>
</protein>
<evidence type="ECO:0000313" key="1">
    <source>
        <dbReference type="EMBL" id="MED6170253.1"/>
    </source>
</evidence>
<reference evidence="1 2" key="1">
    <citation type="journal article" date="2023" name="Plants (Basel)">
        <title>Bridging the Gap: Combining Genomics and Transcriptomics Approaches to Understand Stylosanthes scabra, an Orphan Legume from the Brazilian Caatinga.</title>
        <authorList>
            <person name="Ferreira-Neto J.R.C."/>
            <person name="da Silva M.D."/>
            <person name="Binneck E."/>
            <person name="de Melo N.F."/>
            <person name="da Silva R.H."/>
            <person name="de Melo A.L.T.M."/>
            <person name="Pandolfi V."/>
            <person name="Bustamante F.O."/>
            <person name="Brasileiro-Vidal A.C."/>
            <person name="Benko-Iseppon A.M."/>
        </authorList>
    </citation>
    <scope>NUCLEOTIDE SEQUENCE [LARGE SCALE GENOMIC DNA]</scope>
    <source>
        <tissue evidence="1">Leaves</tissue>
    </source>
</reference>
<gene>
    <name evidence="1" type="ORF">PIB30_028985</name>
</gene>
<sequence length="130" mass="14126">MAPVSLKDAIAAVAEKRDADGDCAAVGLILATAATTLAYHHRKRYRLSLLHIIAAMHEEKEYSVAVNGRAIAVVSSSTIEAQPPSSLVEEPLLMVVAVVTLEKRERTNPLEEERGVSLELLHGHLSSHRR</sequence>
<evidence type="ECO:0000313" key="2">
    <source>
        <dbReference type="Proteomes" id="UP001341840"/>
    </source>
</evidence>